<reference evidence="2" key="1">
    <citation type="submission" date="2022-11" db="UniProtKB">
        <authorList>
            <consortium name="WormBaseParasite"/>
        </authorList>
    </citation>
    <scope>IDENTIFICATION</scope>
</reference>
<dbReference type="Proteomes" id="UP000887579">
    <property type="component" value="Unplaced"/>
</dbReference>
<evidence type="ECO:0000313" key="1">
    <source>
        <dbReference type="Proteomes" id="UP000887579"/>
    </source>
</evidence>
<evidence type="ECO:0000313" key="2">
    <source>
        <dbReference type="WBParaSite" id="ES5_v2.g17820.t1"/>
    </source>
</evidence>
<dbReference type="WBParaSite" id="ES5_v2.g17820.t1">
    <property type="protein sequence ID" value="ES5_v2.g17820.t1"/>
    <property type="gene ID" value="ES5_v2.g17820"/>
</dbReference>
<name>A0AC34FKH1_9BILA</name>
<protein>
    <submittedName>
        <fullName evidence="2">Dopey N-terminal domain-containing protein</fullName>
    </submittedName>
</protein>
<sequence>MADHGASTSTGNNSTSKFRAYAREIDKALKSFETTTEWADLISALTKLCVHLKALEVYKQLFTILQRGDNMSKELYLYAIGLFPLMDHCGIKVKTELLTIFEQFFLPMGDSLKPSLPGFIATVSLGLEEGTEFFPRSNDLLLKLIEAVGNEAFFASLWEAVLHSPSVRLPALYFVNSRFDKRKPLGEQFLMVAGGDHVDHMIAALCAVAEDFSGPVLMHRHLLDFLLAAFPLNSAHVTQSDFVQLLRRCLFIVLRRDMSLTRRIYQWLLNKSSDSTATILPTNGEEEAADILFFDTYSLPLIKSSIVEFLKLDTVEIPMPKSVIGTAGGSYEGPKEHVTQYTEVRLCRALQYFLDRPPFGAKILEEVLAIFLEYCCIQDQELISNLTKKCEELDSLFSPDWAVRVESVGAHLSVEEREKRLDEIKKNLNALLNNLEVGYLWTFLCNLFKKLLQSRYKNEGDEDDINLTDEERQKRDFQEEKRKEHIVLFPVMVSFCLEHVQLDNHSDIRSLYLPKLLRTILSTISKHGCDKFTRDNLVALLSVSRTILTEINQSVVSVETGVVTVRDIVDSEIPSKPATFARSISAYVTKHKIEEQKLVESCFKACYEMVQCVCEWYISGRDRDKTGVLCAASAFLKDFGDFPIYCYEEKESDALCDHLTYSSSRLPKWVEKLLKVIDVETWKAGHVSDFDVRSRIVDLLIFLYIRSYILIDQHLALQGRESNDDYMKTTWASTK</sequence>
<accession>A0AC34FKH1</accession>
<proteinExistence type="predicted"/>
<organism evidence="1 2">
    <name type="scientific">Panagrolaimus sp. ES5</name>
    <dbReference type="NCBI Taxonomy" id="591445"/>
    <lineage>
        <taxon>Eukaryota</taxon>
        <taxon>Metazoa</taxon>
        <taxon>Ecdysozoa</taxon>
        <taxon>Nematoda</taxon>
        <taxon>Chromadorea</taxon>
        <taxon>Rhabditida</taxon>
        <taxon>Tylenchina</taxon>
        <taxon>Panagrolaimomorpha</taxon>
        <taxon>Panagrolaimoidea</taxon>
        <taxon>Panagrolaimidae</taxon>
        <taxon>Panagrolaimus</taxon>
    </lineage>
</organism>